<evidence type="ECO:0000256" key="1">
    <source>
        <dbReference type="ARBA" id="ARBA00004370"/>
    </source>
</evidence>
<keyword evidence="7 10" id="KW-0472">Membrane</keyword>
<comment type="subcellular location">
    <subcellularLocation>
        <location evidence="1">Membrane</location>
    </subcellularLocation>
</comment>
<evidence type="ECO:0000256" key="8">
    <source>
        <dbReference type="PROSITE-ProRule" id="PRU00043"/>
    </source>
</evidence>
<dbReference type="PANTHER" id="PTHR24025">
    <property type="entry name" value="DESMOGLEIN FAMILY MEMBER"/>
    <property type="match status" value="1"/>
</dbReference>
<feature type="transmembrane region" description="Helical" evidence="10">
    <location>
        <begin position="1601"/>
        <end position="1625"/>
    </location>
</feature>
<dbReference type="PROSITE" id="PS00232">
    <property type="entry name" value="CADHERIN_1"/>
    <property type="match status" value="1"/>
</dbReference>
<dbReference type="GO" id="GO:0007155">
    <property type="term" value="P:cell adhesion"/>
    <property type="evidence" value="ECO:0007669"/>
    <property type="project" value="UniProtKB-KW"/>
</dbReference>
<evidence type="ECO:0000256" key="2">
    <source>
        <dbReference type="ARBA" id="ARBA00022692"/>
    </source>
</evidence>
<organism evidence="12 13">
    <name type="scientific">Heterodera schachtii</name>
    <name type="common">Sugarbeet cyst nematode worm</name>
    <name type="synonym">Tylenchus schachtii</name>
    <dbReference type="NCBI Taxonomy" id="97005"/>
    <lineage>
        <taxon>Eukaryota</taxon>
        <taxon>Metazoa</taxon>
        <taxon>Ecdysozoa</taxon>
        <taxon>Nematoda</taxon>
        <taxon>Chromadorea</taxon>
        <taxon>Rhabditida</taxon>
        <taxon>Tylenchina</taxon>
        <taxon>Tylenchomorpha</taxon>
        <taxon>Tylenchoidea</taxon>
        <taxon>Heteroderidae</taxon>
        <taxon>Heteroderinae</taxon>
        <taxon>Heterodera</taxon>
    </lineage>
</organism>
<accession>A0ABD2JWK9</accession>
<dbReference type="PRINTS" id="PR00205">
    <property type="entry name" value="CADHERIN"/>
</dbReference>
<dbReference type="InterPro" id="IPR020894">
    <property type="entry name" value="Cadherin_CS"/>
</dbReference>
<dbReference type="InterPro" id="IPR015919">
    <property type="entry name" value="Cadherin-like_sf"/>
</dbReference>
<dbReference type="CDD" id="cd11304">
    <property type="entry name" value="Cadherin_repeat"/>
    <property type="match status" value="2"/>
</dbReference>
<dbReference type="InterPro" id="IPR002126">
    <property type="entry name" value="Cadherin-like_dom"/>
</dbReference>
<evidence type="ECO:0000256" key="5">
    <source>
        <dbReference type="ARBA" id="ARBA00022889"/>
    </source>
</evidence>
<dbReference type="Proteomes" id="UP001620645">
    <property type="component" value="Unassembled WGS sequence"/>
</dbReference>
<feature type="domain" description="Cadherin" evidence="11">
    <location>
        <begin position="1228"/>
        <end position="1349"/>
    </location>
</feature>
<keyword evidence="6 10" id="KW-1133">Transmembrane helix</keyword>
<dbReference type="Gene3D" id="2.60.40.60">
    <property type="entry name" value="Cadherins"/>
    <property type="match status" value="2"/>
</dbReference>
<evidence type="ECO:0000259" key="11">
    <source>
        <dbReference type="PROSITE" id="PS50268"/>
    </source>
</evidence>
<evidence type="ECO:0000256" key="4">
    <source>
        <dbReference type="ARBA" id="ARBA00022837"/>
    </source>
</evidence>
<keyword evidence="5" id="KW-0130">Cell adhesion</keyword>
<dbReference type="SUPFAM" id="SSF49313">
    <property type="entry name" value="Cadherin-like"/>
    <property type="match status" value="2"/>
</dbReference>
<evidence type="ECO:0000256" key="6">
    <source>
        <dbReference type="ARBA" id="ARBA00022989"/>
    </source>
</evidence>
<protein>
    <recommendedName>
        <fullName evidence="11">Cadherin domain-containing protein</fullName>
    </recommendedName>
</protein>
<evidence type="ECO:0000256" key="3">
    <source>
        <dbReference type="ARBA" id="ARBA00022737"/>
    </source>
</evidence>
<evidence type="ECO:0000313" key="12">
    <source>
        <dbReference type="EMBL" id="KAL3095026.1"/>
    </source>
</evidence>
<keyword evidence="2 10" id="KW-0812">Transmembrane</keyword>
<dbReference type="GO" id="GO:0005509">
    <property type="term" value="F:calcium ion binding"/>
    <property type="evidence" value="ECO:0007669"/>
    <property type="project" value="UniProtKB-UniRule"/>
</dbReference>
<dbReference type="GO" id="GO:0016020">
    <property type="term" value="C:membrane"/>
    <property type="evidence" value="ECO:0007669"/>
    <property type="project" value="UniProtKB-SubCell"/>
</dbReference>
<evidence type="ECO:0000256" key="9">
    <source>
        <dbReference type="SAM" id="MobiDB-lite"/>
    </source>
</evidence>
<reference evidence="12 13" key="1">
    <citation type="submission" date="2024-10" db="EMBL/GenBank/DDBJ databases">
        <authorList>
            <person name="Kim D."/>
        </authorList>
    </citation>
    <scope>NUCLEOTIDE SEQUENCE [LARGE SCALE GENOMIC DNA]</scope>
    <source>
        <strain evidence="12">Taebaek</strain>
    </source>
</reference>
<proteinExistence type="predicted"/>
<sequence>MAQAENGNKRTRLFRLYSNRGKLDRWANGGTFVQFDGPMRIGSELAQGSTVSVTLAEPFFLRPFFRIVPIAASNSTVSSSPIGGSSSASTVLLRPGQAFKLALTRDTSELPVKHWDNDGSTTLNITLMAQVMTSSPVDAVNAISENFSHFSVHPIEEQHIVVQMISSKKSWPNVSGDPSRKFVTVAFQAVRDPNNCSIFRAKVKNWPQQLFPIRLIGAGAEQFSLIVPPSFNSNNASGTTKASTTDDDEANNLLILRQQNATNVGAKECSLESTVSPLSFLLYMDLSEIYGMPKYVLHPIQLFTSLNNTDNAQNALNAPRFARARFNVQYNASARAFVPPLVLLAHVVHPSSPPAQRDDDRDVEFGLAQDAAGAAELVEMAPATGIIVPRDDDALAAALRRRSALSLTATLRHRRGDRRVADKAEIRIGLAHEKNGTTEQQQQTETGGGTGEAASKSDGAETPIYAFAIDSLRNQLTSDGIATVGTVDTTPTQMPGGAGNFAFANGTNLLLYNGHRNGGQLPRDYALKVLLRHRLNNSLIDRIDTAIVHVLVAAPSSQPARFPHAFAVRRVPMPSSHSPATAVPIKSMLNILLPTAHDPDLDARLSYTIEKAGGACRDHFGALMNTERCVRAFSLSQRDSSDDDDASSSATSALVVHVDQTAAQPMSEAVLNISVHDAAHAAEPRDYTIMLVKFVAENASSASESAAAEPFSLKKAIANANFPAEITLNDSLPANALVHSFGLALPRPPALSFALFTNLRHFAIGKDSGLLVSTRPLRGLAGKFQMRVDIKYGHEMERIGLKLEVLRSGGKNSGENLKFVKKFDPNGDINLEDENEIGPGMELGRVEGGATNGGEKCAENDGKNGNKFELLWPSQTATTTPTPAEEQLLKIDANGSISLGEAFFKNSEFSRPNLEKNFPPERPVELLVRAANCDQSQHTHLPVRLWLPNLELVNSHSHKVPLPSSPPVPKAPLAVPETIPTGSYLYSVDFADTPRLDNFRLQIDERQNGTMPTTPVLALARRANSIVVRTARPLNGILAHDRPIEVRILEHKSNTQIGHFSFQLESVAPCQPRFSTDQPLRFSVDQDALRHLPDSSPWLSAGQLRAEFVAVGDDSSVRDRCSPLLFSVLQRSVISSSDHVVATAGQSDNAATQPPAVVVADAAVVRVEPTSGLLSVHARAAELRQQIMLIVTVRSGAYQAKKSVQILIRRPNTAPRPPLRFAGVPTAPLLPLLLDIDERAPVGTVLTTVRAVSDEPNDAALVRYRIEAQDDVVKELVEIDARSGELRLLHSPDFEALPMDTKHLANNLAILNFTIKAQRDGDTVDHKQSAAELDVQLRIHDINDNAPVFDQSNYEFVLERTAPVGTVVGRVSVRDADACDENNGDEGFPSLHLLSCDFHYAREVRHVNPPELAFKLDSTVTDNYGSIWLRTPVDRTPGALFRLALFATDGKTAGQNATANSDIVSLVVARNAVEMNAATLSSFLSAISLRTRPARPLLHALRHYPAGTATASGASDASPSQAAKVVMQVCFVNDMHVMPYEAVERTLRDADTVEGIDGFEQNLFMASSSWAKGGADFLGANRPTKLGPIAAASRPSTFGQILLTLALIFGALFFAVGTTVGVLLCQHRRRFEAEKRWALAAGTIRAASAHADCCSSSIDNLHVSAGAAATVDEKHYTLAPYHQNNFITSAAAAFPSPPPLSSSHNSQKSIAKIWRRPLPPAPFFPPSADGTFYHQHQTPAAHHYYSVQEMKINL</sequence>
<dbReference type="InterPro" id="IPR050971">
    <property type="entry name" value="Cadherin-domain_protein"/>
</dbReference>
<evidence type="ECO:0000256" key="7">
    <source>
        <dbReference type="ARBA" id="ARBA00023136"/>
    </source>
</evidence>
<feature type="domain" description="Cadherin" evidence="11">
    <location>
        <begin position="1350"/>
        <end position="1483"/>
    </location>
</feature>
<dbReference type="EMBL" id="JBICCN010000085">
    <property type="protein sequence ID" value="KAL3095026.1"/>
    <property type="molecule type" value="Genomic_DNA"/>
</dbReference>
<evidence type="ECO:0000256" key="10">
    <source>
        <dbReference type="SAM" id="Phobius"/>
    </source>
</evidence>
<gene>
    <name evidence="12" type="ORF">niasHS_006377</name>
</gene>
<feature type="region of interest" description="Disordered" evidence="9">
    <location>
        <begin position="431"/>
        <end position="457"/>
    </location>
</feature>
<evidence type="ECO:0000313" key="13">
    <source>
        <dbReference type="Proteomes" id="UP001620645"/>
    </source>
</evidence>
<keyword evidence="3" id="KW-0677">Repeat</keyword>
<comment type="caution">
    <text evidence="12">The sequence shown here is derived from an EMBL/GenBank/DDBJ whole genome shotgun (WGS) entry which is preliminary data.</text>
</comment>
<keyword evidence="4 8" id="KW-0106">Calcium</keyword>
<name>A0ABD2JWK9_HETSC</name>
<dbReference type="PANTHER" id="PTHR24025:SF23">
    <property type="entry name" value="NEURAL-CADHERIN"/>
    <property type="match status" value="1"/>
</dbReference>
<keyword evidence="13" id="KW-1185">Reference proteome</keyword>
<dbReference type="PROSITE" id="PS50268">
    <property type="entry name" value="CADHERIN_2"/>
    <property type="match status" value="2"/>
</dbReference>